<proteinExistence type="predicted"/>
<name>A0A8H6TFS6_9AGAR</name>
<dbReference type="AlphaFoldDB" id="A0A8H6TFS6"/>
<feature type="region of interest" description="Disordered" evidence="1">
    <location>
        <begin position="408"/>
        <end position="448"/>
    </location>
</feature>
<dbReference type="RefSeq" id="XP_037224973.1">
    <property type="nucleotide sequence ID" value="XM_037357063.1"/>
</dbReference>
<dbReference type="GeneID" id="59339579"/>
<feature type="region of interest" description="Disordered" evidence="1">
    <location>
        <begin position="221"/>
        <end position="251"/>
    </location>
</feature>
<feature type="region of interest" description="Disordered" evidence="1">
    <location>
        <begin position="154"/>
        <end position="192"/>
    </location>
</feature>
<feature type="compositionally biased region" description="Acidic residues" evidence="1">
    <location>
        <begin position="438"/>
        <end position="448"/>
    </location>
</feature>
<keyword evidence="3" id="KW-1185">Reference proteome</keyword>
<accession>A0A8H6TFS6</accession>
<evidence type="ECO:0000256" key="1">
    <source>
        <dbReference type="SAM" id="MobiDB-lite"/>
    </source>
</evidence>
<evidence type="ECO:0000313" key="3">
    <source>
        <dbReference type="Proteomes" id="UP000636479"/>
    </source>
</evidence>
<organism evidence="2 3">
    <name type="scientific">Mycena indigotica</name>
    <dbReference type="NCBI Taxonomy" id="2126181"/>
    <lineage>
        <taxon>Eukaryota</taxon>
        <taxon>Fungi</taxon>
        <taxon>Dikarya</taxon>
        <taxon>Basidiomycota</taxon>
        <taxon>Agaricomycotina</taxon>
        <taxon>Agaricomycetes</taxon>
        <taxon>Agaricomycetidae</taxon>
        <taxon>Agaricales</taxon>
        <taxon>Marasmiineae</taxon>
        <taxon>Mycenaceae</taxon>
        <taxon>Mycena</taxon>
    </lineage>
</organism>
<reference evidence="2" key="1">
    <citation type="submission" date="2020-05" db="EMBL/GenBank/DDBJ databases">
        <title>Mycena genomes resolve the evolution of fungal bioluminescence.</title>
        <authorList>
            <person name="Tsai I.J."/>
        </authorList>
    </citation>
    <scope>NUCLEOTIDE SEQUENCE</scope>
    <source>
        <strain evidence="2">171206Taipei</strain>
    </source>
</reference>
<dbReference type="EMBL" id="JACAZF010000001">
    <property type="protein sequence ID" value="KAF7314950.1"/>
    <property type="molecule type" value="Genomic_DNA"/>
</dbReference>
<dbReference type="Proteomes" id="UP000636479">
    <property type="component" value="Unassembled WGS sequence"/>
</dbReference>
<sequence>MEMISEEHDGFSSPSNPSRLEFDHRFGFNSCPNGTHDPSALYPSPPPTASQYSVPLPMTHTIGGILDSPIVHTKTTSSAASLPLSPPPTITPPTRALPHATLLLPIPELSGSYRLSEVQLLSPISPEWPDQSFGDSIDGANSVLMSVGGYLEAAGGDHSDQTDFAESPSPPSPFWSSPESDPMPLSPAPSFRELDEEPPWIYSSPKLMAFASLPASDLDDLDIDMECGPGPGGLASPSRRSVSSLPMFEDDDLDLPSISPPSNNTSDNALCLDLPQAHPRTKTPYVSILDGFTAAELVDRLPQALVQSELEELLAVRGRAQSTITELAASTGQPKLRRKRAKELARETDALLGLELGIVPSQAFPSPPFAASKDDDPAGLAGLGSAVGDSKSLPQLVARMILRRRERGLHKRLEGNAGKGGRKKGQGVSKLREGSTLDVDDAMDVGID</sequence>
<evidence type="ECO:0000313" key="2">
    <source>
        <dbReference type="EMBL" id="KAF7314950.1"/>
    </source>
</evidence>
<comment type="caution">
    <text evidence="2">The sequence shown here is derived from an EMBL/GenBank/DDBJ whole genome shotgun (WGS) entry which is preliminary data.</text>
</comment>
<gene>
    <name evidence="2" type="ORF">MIND_00009000</name>
</gene>
<dbReference type="OrthoDB" id="3031358at2759"/>
<protein>
    <submittedName>
        <fullName evidence="2">Uncharacterized protein</fullName>
    </submittedName>
</protein>